<dbReference type="OrthoDB" id="2189254at2759"/>
<reference evidence="1 2" key="1">
    <citation type="journal article" date="2018" name="Mol. Biol. Evol.">
        <title>Analysis of the draft genome of the red seaweed Gracilariopsis chorda provides insights into genome size evolution in Rhodophyta.</title>
        <authorList>
            <person name="Lee J."/>
            <person name="Yang E.C."/>
            <person name="Graf L."/>
            <person name="Yang J.H."/>
            <person name="Qiu H."/>
            <person name="Zel Zion U."/>
            <person name="Chan C.X."/>
            <person name="Stephens T.G."/>
            <person name="Weber A.P.M."/>
            <person name="Boo G.H."/>
            <person name="Boo S.M."/>
            <person name="Kim K.M."/>
            <person name="Shin Y."/>
            <person name="Jung M."/>
            <person name="Lee S.J."/>
            <person name="Yim H.S."/>
            <person name="Lee J.H."/>
            <person name="Bhattacharya D."/>
            <person name="Yoon H.S."/>
        </authorList>
    </citation>
    <scope>NUCLEOTIDE SEQUENCE [LARGE SCALE GENOMIC DNA]</scope>
    <source>
        <strain evidence="1 2">SKKU-2015</strain>
        <tissue evidence="1">Whole body</tissue>
    </source>
</reference>
<dbReference type="Proteomes" id="UP000247409">
    <property type="component" value="Unassembled WGS sequence"/>
</dbReference>
<proteinExistence type="predicted"/>
<dbReference type="GO" id="GO:0060628">
    <property type="term" value="P:regulation of ER to Golgi vesicle-mediated transport"/>
    <property type="evidence" value="ECO:0007669"/>
    <property type="project" value="TreeGrafter"/>
</dbReference>
<gene>
    <name evidence="1" type="ORF">BWQ96_04132</name>
</gene>
<comment type="caution">
    <text evidence="1">The sequence shown here is derived from an EMBL/GenBank/DDBJ whole genome shotgun (WGS) entry which is preliminary data.</text>
</comment>
<dbReference type="GO" id="GO:0006888">
    <property type="term" value="P:endoplasmic reticulum to Golgi vesicle-mediated transport"/>
    <property type="evidence" value="ECO:0007669"/>
    <property type="project" value="InterPro"/>
</dbReference>
<keyword evidence="2" id="KW-1185">Reference proteome</keyword>
<evidence type="ECO:0000313" key="2">
    <source>
        <dbReference type="Proteomes" id="UP000247409"/>
    </source>
</evidence>
<organism evidence="1 2">
    <name type="scientific">Gracilariopsis chorda</name>
    <dbReference type="NCBI Taxonomy" id="448386"/>
    <lineage>
        <taxon>Eukaryota</taxon>
        <taxon>Rhodophyta</taxon>
        <taxon>Florideophyceae</taxon>
        <taxon>Rhodymeniophycidae</taxon>
        <taxon>Gracilariales</taxon>
        <taxon>Gracilariaceae</taxon>
        <taxon>Gracilariopsis</taxon>
    </lineage>
</organism>
<dbReference type="AlphaFoldDB" id="A0A2V3IVF5"/>
<accession>A0A2V3IVF5</accession>
<evidence type="ECO:0000313" key="1">
    <source>
        <dbReference type="EMBL" id="PXF46126.1"/>
    </source>
</evidence>
<dbReference type="GO" id="GO:0070939">
    <property type="term" value="C:Dsl1/NZR complex"/>
    <property type="evidence" value="ECO:0007669"/>
    <property type="project" value="InterPro"/>
</dbReference>
<dbReference type="EMBL" id="NBIV01000044">
    <property type="protein sequence ID" value="PXF46126.1"/>
    <property type="molecule type" value="Genomic_DNA"/>
</dbReference>
<sequence>MVLSAAQHDLGSQILEAGGVRQYLAKTITDTNALRQAPAIAALCEAQRKSAGRSAETLKADAALRSAAESALSDARLTLEDIRHKATTILFDHQQRKQKLHHLQQTFQNLSNARKEYAAVAKCRQIADAYIRALRPLALHQRDGTITDMHTVATNIDILIEKVDAVRRKGSKYLFADDFHTNQRIVTSIENRAVDAVVKARAAFVNVLDNEFRHFGWPMKVPVPETDSNIISSINFYVKQLSQLQRVANQGDYIPERTKWHRALSDSWAIAAILRAPLARFRYHFLESLDPQSASSKSHQQHQRATSRFDRPEWAADFALDRIREATPFLNQVDIEGPQGADVKFAEGFCRVFAEKIAYDCELALRTSTNDADADALIAHASETAKQFDAKLRSGIIRIEDQPSTESSAPAFLSSLHVLSMNESFLTTWASSELRIADTQVTILLDKALATLSEQPQDLTISQETTSLTKQELEYICQEVVDHIGSASQKARALESEERISTFLKLTELPLLQAIRSRLKEPIEDTDYENLSSEQVQHSTRASFCAQLISEGLEDRALDPFYITQEQRTGIGFYDDEIVRLRALHTSNSTIMIDAIANSFKEAVRAGYGDRARFGEIPTPDAAIVLTHDLSEALVNPLISLESMLSAVKNGIPCRKSASGIWREVAAKLDDFFFDDIVLQCFAGGSRNAMAVAAEVNGFLSPTHMARMARQVAYDTSMFVSTFSSVTSNPSKFLKSCSESGTVLQLAANRVLRPNVPPLQVHEEVLDALRRVKDSNEDEVMEDAQVVLESRISVSHITPREALELCAIAGLRFAIRLM</sequence>
<dbReference type="STRING" id="448386.A0A2V3IVF5"/>
<dbReference type="GO" id="GO:0006890">
    <property type="term" value="P:retrograde vesicle-mediated transport, Golgi to endoplasmic reticulum"/>
    <property type="evidence" value="ECO:0007669"/>
    <property type="project" value="InterPro"/>
</dbReference>
<name>A0A2V3IVF5_9FLOR</name>
<dbReference type="InterPro" id="IPR007528">
    <property type="entry name" value="RINT1_Tip20"/>
</dbReference>
<dbReference type="PANTHER" id="PTHR13520:SF0">
    <property type="entry name" value="RAD50-INTERACTING PROTEIN 1"/>
    <property type="match status" value="1"/>
</dbReference>
<dbReference type="PANTHER" id="PTHR13520">
    <property type="entry name" value="RAD50-INTERACTING PROTEIN 1 RINT-1"/>
    <property type="match status" value="1"/>
</dbReference>
<dbReference type="Pfam" id="PF04437">
    <property type="entry name" value="RINT1_TIP1"/>
    <property type="match status" value="1"/>
</dbReference>
<protein>
    <submittedName>
        <fullName evidence="1">Uncharacterized protein</fullName>
    </submittedName>
</protein>